<reference evidence="5 6" key="1">
    <citation type="submission" date="2019-06" db="EMBL/GenBank/DDBJ databases">
        <title>Genome sequence of Rhodobacteraceae bacterium D4M1.</title>
        <authorList>
            <person name="Cao J."/>
        </authorList>
    </citation>
    <scope>NUCLEOTIDE SEQUENCE [LARGE SCALE GENOMIC DNA]</scope>
    <source>
        <strain evidence="5 6">D4M1</strain>
        <plasmid evidence="6">pd4m1c</plasmid>
    </source>
</reference>
<dbReference type="Gene3D" id="1.10.10.10">
    <property type="entry name" value="Winged helix-like DNA-binding domain superfamily/Winged helix DNA-binding domain"/>
    <property type="match status" value="1"/>
</dbReference>
<dbReference type="RefSeq" id="WP_143972296.1">
    <property type="nucleotide sequence ID" value="NZ_CP040821.1"/>
</dbReference>
<dbReference type="PANTHER" id="PTHR43537:SF5">
    <property type="entry name" value="UXU OPERON TRANSCRIPTIONAL REGULATOR"/>
    <property type="match status" value="1"/>
</dbReference>
<dbReference type="InterPro" id="IPR011711">
    <property type="entry name" value="GntR_C"/>
</dbReference>
<dbReference type="OrthoDB" id="9810548at2"/>
<dbReference type="KEGG" id="ppru:FDP22_21910"/>
<dbReference type="Pfam" id="PF00392">
    <property type="entry name" value="GntR"/>
    <property type="match status" value="1"/>
</dbReference>
<dbReference type="InterPro" id="IPR008920">
    <property type="entry name" value="TF_FadR/GntR_C"/>
</dbReference>
<dbReference type="PANTHER" id="PTHR43537">
    <property type="entry name" value="TRANSCRIPTIONAL REGULATOR, GNTR FAMILY"/>
    <property type="match status" value="1"/>
</dbReference>
<keyword evidence="5" id="KW-0614">Plasmid</keyword>
<dbReference type="Proteomes" id="UP000305888">
    <property type="component" value="Plasmid pD4M1C"/>
</dbReference>
<evidence type="ECO:0000256" key="3">
    <source>
        <dbReference type="ARBA" id="ARBA00023163"/>
    </source>
</evidence>
<dbReference type="InterPro" id="IPR036388">
    <property type="entry name" value="WH-like_DNA-bd_sf"/>
</dbReference>
<geneLocation type="plasmid" evidence="6">
    <name>pd4m1c</name>
</geneLocation>
<sequence length="219" mass="24430">MRKAIVRVADLRQQVYDNLKERITRGEFPMDHKFQEISLSLAEELGVSRTPVREALALLVRDRILVQAVRGFRFPEFGPEEIVEITEIRLRLEPYAVRLAVEVLSAEKRTALAGLIRGEIARHGEADTWVAAHRRVRAALFAPVRNKRLIEAIAHYEDTIHFMRVNTLQDARWRGLSVGGSAKLADAIEAGDAGAAEAAQATLLGLARDSFLAWSAENA</sequence>
<dbReference type="InterPro" id="IPR036390">
    <property type="entry name" value="WH_DNA-bd_sf"/>
</dbReference>
<evidence type="ECO:0000259" key="4">
    <source>
        <dbReference type="PROSITE" id="PS50949"/>
    </source>
</evidence>
<proteinExistence type="predicted"/>
<evidence type="ECO:0000256" key="1">
    <source>
        <dbReference type="ARBA" id="ARBA00023015"/>
    </source>
</evidence>
<dbReference type="SMART" id="SM00345">
    <property type="entry name" value="HTH_GNTR"/>
    <property type="match status" value="1"/>
</dbReference>
<dbReference type="SMART" id="SM00895">
    <property type="entry name" value="FCD"/>
    <property type="match status" value="1"/>
</dbReference>
<evidence type="ECO:0000256" key="2">
    <source>
        <dbReference type="ARBA" id="ARBA00023125"/>
    </source>
</evidence>
<dbReference type="SUPFAM" id="SSF48008">
    <property type="entry name" value="GntR ligand-binding domain-like"/>
    <property type="match status" value="1"/>
</dbReference>
<feature type="domain" description="HTH gntR-type" evidence="4">
    <location>
        <begin position="9"/>
        <end position="77"/>
    </location>
</feature>
<keyword evidence="6" id="KW-1185">Reference proteome</keyword>
<dbReference type="GO" id="GO:0003677">
    <property type="term" value="F:DNA binding"/>
    <property type="evidence" value="ECO:0007669"/>
    <property type="project" value="UniProtKB-KW"/>
</dbReference>
<protein>
    <submittedName>
        <fullName evidence="5">GntR family transcriptional regulator</fullName>
    </submittedName>
</protein>
<evidence type="ECO:0000313" key="5">
    <source>
        <dbReference type="EMBL" id="QDL94537.1"/>
    </source>
</evidence>
<dbReference type="PROSITE" id="PS50949">
    <property type="entry name" value="HTH_GNTR"/>
    <property type="match status" value="1"/>
</dbReference>
<name>A0A5B8FJK7_9RHOB</name>
<dbReference type="EMBL" id="CP040821">
    <property type="protein sequence ID" value="QDL94537.1"/>
    <property type="molecule type" value="Genomic_DNA"/>
</dbReference>
<dbReference type="Gene3D" id="1.20.120.530">
    <property type="entry name" value="GntR ligand-binding domain-like"/>
    <property type="match status" value="1"/>
</dbReference>
<dbReference type="InterPro" id="IPR000524">
    <property type="entry name" value="Tscrpt_reg_HTH_GntR"/>
</dbReference>
<keyword evidence="1" id="KW-0805">Transcription regulation</keyword>
<dbReference type="GO" id="GO:0003700">
    <property type="term" value="F:DNA-binding transcription factor activity"/>
    <property type="evidence" value="ECO:0007669"/>
    <property type="project" value="InterPro"/>
</dbReference>
<evidence type="ECO:0000313" key="6">
    <source>
        <dbReference type="Proteomes" id="UP000305888"/>
    </source>
</evidence>
<dbReference type="SUPFAM" id="SSF46785">
    <property type="entry name" value="Winged helix' DNA-binding domain"/>
    <property type="match status" value="1"/>
</dbReference>
<organism evidence="5 6">
    <name type="scientific">Paroceanicella profunda</name>
    <dbReference type="NCBI Taxonomy" id="2579971"/>
    <lineage>
        <taxon>Bacteria</taxon>
        <taxon>Pseudomonadati</taxon>
        <taxon>Pseudomonadota</taxon>
        <taxon>Alphaproteobacteria</taxon>
        <taxon>Rhodobacterales</taxon>
        <taxon>Paracoccaceae</taxon>
        <taxon>Paroceanicella</taxon>
    </lineage>
</organism>
<accession>A0A5B8FJK7</accession>
<gene>
    <name evidence="5" type="ORF">FDP22_21910</name>
</gene>
<keyword evidence="3" id="KW-0804">Transcription</keyword>
<keyword evidence="2" id="KW-0238">DNA-binding</keyword>
<dbReference type="Pfam" id="PF07729">
    <property type="entry name" value="FCD"/>
    <property type="match status" value="1"/>
</dbReference>
<dbReference type="AlphaFoldDB" id="A0A5B8FJK7"/>